<accession>A0A4R0S0Y0</accession>
<organism evidence="1 2">
    <name type="scientific">Steccherinum ochraceum</name>
    <dbReference type="NCBI Taxonomy" id="92696"/>
    <lineage>
        <taxon>Eukaryota</taxon>
        <taxon>Fungi</taxon>
        <taxon>Dikarya</taxon>
        <taxon>Basidiomycota</taxon>
        <taxon>Agaricomycotina</taxon>
        <taxon>Agaricomycetes</taxon>
        <taxon>Polyporales</taxon>
        <taxon>Steccherinaceae</taxon>
        <taxon>Steccherinum</taxon>
    </lineage>
</organism>
<keyword evidence="2" id="KW-1185">Reference proteome</keyword>
<name>A0A4R0S0Y0_9APHY</name>
<dbReference type="OrthoDB" id="3056321at2759"/>
<reference evidence="1 2" key="1">
    <citation type="submission" date="2018-11" db="EMBL/GenBank/DDBJ databases">
        <title>Genome assembly of Steccherinum ochraceum LE-BIN_3174, the white-rot fungus of the Steccherinaceae family (The Residual Polyporoid clade, Polyporales, Basidiomycota).</title>
        <authorList>
            <person name="Fedorova T.V."/>
            <person name="Glazunova O.A."/>
            <person name="Landesman E.O."/>
            <person name="Moiseenko K.V."/>
            <person name="Psurtseva N.V."/>
            <person name="Savinova O.S."/>
            <person name="Shakhova N.V."/>
            <person name="Tyazhelova T.V."/>
            <person name="Vasina D.V."/>
        </authorList>
    </citation>
    <scope>NUCLEOTIDE SEQUENCE [LARGE SCALE GENOMIC DNA]</scope>
    <source>
        <strain evidence="1 2">LE-BIN_3174</strain>
    </source>
</reference>
<evidence type="ECO:0000313" key="1">
    <source>
        <dbReference type="EMBL" id="TCD70758.1"/>
    </source>
</evidence>
<sequence length="86" mass="10061">MNNEALGLNEESEDARRPNRDEVLAVIKDILTTLEKSSIVPQGVTDKIRQFWTRYKTAAEEYDAEFLQRYREDMDTSMMSFVAREP</sequence>
<proteinExistence type="predicted"/>
<dbReference type="EMBL" id="RWJN01000015">
    <property type="protein sequence ID" value="TCD70758.1"/>
    <property type="molecule type" value="Genomic_DNA"/>
</dbReference>
<dbReference type="Proteomes" id="UP000292702">
    <property type="component" value="Unassembled WGS sequence"/>
</dbReference>
<evidence type="ECO:0000313" key="2">
    <source>
        <dbReference type="Proteomes" id="UP000292702"/>
    </source>
</evidence>
<comment type="caution">
    <text evidence="1">The sequence shown here is derived from an EMBL/GenBank/DDBJ whole genome shotgun (WGS) entry which is preliminary data.</text>
</comment>
<protein>
    <submittedName>
        <fullName evidence="1">Uncharacterized protein</fullName>
    </submittedName>
</protein>
<gene>
    <name evidence="1" type="ORF">EIP91_001787</name>
</gene>
<dbReference type="AlphaFoldDB" id="A0A4R0S0Y0"/>